<dbReference type="GO" id="GO:0003677">
    <property type="term" value="F:DNA binding"/>
    <property type="evidence" value="ECO:0007669"/>
    <property type="project" value="UniProtKB-KW"/>
</dbReference>
<dbReference type="InterPro" id="IPR036390">
    <property type="entry name" value="WH_DNA-bd_sf"/>
</dbReference>
<sequence length="144" mass="16022">MELTYHTDYGLRVLMYAGAHRDRRVTMREIAQSYDISLEHLRKVVHRLAQHGYLITTKGRAGGLTLGAPPETMRIGDIVLAMEESMAIIDCNRQPCPLCGGCSLKAVLESARTAFIEQLNTFTLEDVLGDTTTFGQLQRLTQPA</sequence>
<dbReference type="PANTHER" id="PTHR33221:SF4">
    <property type="entry name" value="HTH-TYPE TRANSCRIPTIONAL REPRESSOR NSRR"/>
    <property type="match status" value="1"/>
</dbReference>
<accession>A0A1H8Q4B3</accession>
<dbReference type="PROSITE" id="PS51197">
    <property type="entry name" value="HTH_RRF2_2"/>
    <property type="match status" value="1"/>
</dbReference>
<dbReference type="GO" id="GO:0005829">
    <property type="term" value="C:cytosol"/>
    <property type="evidence" value="ECO:0007669"/>
    <property type="project" value="TreeGrafter"/>
</dbReference>
<keyword evidence="1" id="KW-0238">DNA-binding</keyword>
<protein>
    <submittedName>
        <fullName evidence="2">Transcriptional regulator, BadM/Rrf2 family</fullName>
    </submittedName>
</protein>
<dbReference type="Proteomes" id="UP000199657">
    <property type="component" value="Unassembled WGS sequence"/>
</dbReference>
<evidence type="ECO:0000313" key="2">
    <source>
        <dbReference type="EMBL" id="SEO48734.1"/>
    </source>
</evidence>
<evidence type="ECO:0000256" key="1">
    <source>
        <dbReference type="ARBA" id="ARBA00023125"/>
    </source>
</evidence>
<dbReference type="SUPFAM" id="SSF46785">
    <property type="entry name" value="Winged helix' DNA-binding domain"/>
    <property type="match status" value="1"/>
</dbReference>
<dbReference type="InterPro" id="IPR000944">
    <property type="entry name" value="Tscrpt_reg_Rrf2"/>
</dbReference>
<proteinExistence type="predicted"/>
<dbReference type="EMBL" id="FOEG01000001">
    <property type="protein sequence ID" value="SEO48734.1"/>
    <property type="molecule type" value="Genomic_DNA"/>
</dbReference>
<dbReference type="RefSeq" id="WP_091639363.1">
    <property type="nucleotide sequence ID" value="NZ_FOEG01000001.1"/>
</dbReference>
<dbReference type="GO" id="GO:0003700">
    <property type="term" value="F:DNA-binding transcription factor activity"/>
    <property type="evidence" value="ECO:0007669"/>
    <property type="project" value="TreeGrafter"/>
</dbReference>
<dbReference type="OrthoDB" id="9795923at2"/>
<name>A0A1H8Q4B3_9GAMM</name>
<keyword evidence="3" id="KW-1185">Reference proteome</keyword>
<dbReference type="STRING" id="406100.SAMN04488052_101327"/>
<gene>
    <name evidence="2" type="ORF">SAMN04488052_101327</name>
</gene>
<dbReference type="InterPro" id="IPR036388">
    <property type="entry name" value="WH-like_DNA-bd_sf"/>
</dbReference>
<dbReference type="NCBIfam" id="TIGR00738">
    <property type="entry name" value="rrf2_super"/>
    <property type="match status" value="1"/>
</dbReference>
<reference evidence="2 3" key="1">
    <citation type="submission" date="2016-10" db="EMBL/GenBank/DDBJ databases">
        <authorList>
            <person name="de Groot N.N."/>
        </authorList>
    </citation>
    <scope>NUCLEOTIDE SEQUENCE [LARGE SCALE GENOMIC DNA]</scope>
    <source>
        <strain evidence="2 3">CGMCC 1.6291</strain>
    </source>
</reference>
<dbReference type="Pfam" id="PF02082">
    <property type="entry name" value="Rrf2"/>
    <property type="match status" value="1"/>
</dbReference>
<evidence type="ECO:0000313" key="3">
    <source>
        <dbReference type="Proteomes" id="UP000199657"/>
    </source>
</evidence>
<dbReference type="PANTHER" id="PTHR33221">
    <property type="entry name" value="WINGED HELIX-TURN-HELIX TRANSCRIPTIONAL REGULATOR, RRF2 FAMILY"/>
    <property type="match status" value="1"/>
</dbReference>
<dbReference type="AlphaFoldDB" id="A0A1H8Q4B3"/>
<organism evidence="2 3">
    <name type="scientific">Aquisalimonas asiatica</name>
    <dbReference type="NCBI Taxonomy" id="406100"/>
    <lineage>
        <taxon>Bacteria</taxon>
        <taxon>Pseudomonadati</taxon>
        <taxon>Pseudomonadota</taxon>
        <taxon>Gammaproteobacteria</taxon>
        <taxon>Chromatiales</taxon>
        <taxon>Ectothiorhodospiraceae</taxon>
        <taxon>Aquisalimonas</taxon>
    </lineage>
</organism>
<dbReference type="Gene3D" id="1.10.10.10">
    <property type="entry name" value="Winged helix-like DNA-binding domain superfamily/Winged helix DNA-binding domain"/>
    <property type="match status" value="1"/>
</dbReference>